<dbReference type="PANTHER" id="PTHR33154:SF36">
    <property type="entry name" value="TRANSCRIPTIONAL REGULATOR"/>
    <property type="match status" value="1"/>
</dbReference>
<dbReference type="GO" id="GO:0003700">
    <property type="term" value="F:DNA-binding transcription factor activity"/>
    <property type="evidence" value="ECO:0007669"/>
    <property type="project" value="InterPro"/>
</dbReference>
<evidence type="ECO:0000313" key="6">
    <source>
        <dbReference type="Proteomes" id="UP000290365"/>
    </source>
</evidence>
<feature type="domain" description="HTH arsR-type" evidence="4">
    <location>
        <begin position="5"/>
        <end position="99"/>
    </location>
</feature>
<evidence type="ECO:0000256" key="3">
    <source>
        <dbReference type="ARBA" id="ARBA00023163"/>
    </source>
</evidence>
<dbReference type="PANTHER" id="PTHR33154">
    <property type="entry name" value="TRANSCRIPTIONAL REGULATOR, ARSR FAMILY"/>
    <property type="match status" value="1"/>
</dbReference>
<dbReference type="Pfam" id="PF01022">
    <property type="entry name" value="HTH_5"/>
    <property type="match status" value="1"/>
</dbReference>
<dbReference type="Proteomes" id="UP000290365">
    <property type="component" value="Chromosome"/>
</dbReference>
<keyword evidence="2" id="KW-0238">DNA-binding</keyword>
<name>A0A4P6JWB5_KTERU</name>
<dbReference type="AlphaFoldDB" id="A0A4P6JWB5"/>
<evidence type="ECO:0000256" key="2">
    <source>
        <dbReference type="ARBA" id="ARBA00023125"/>
    </source>
</evidence>
<dbReference type="InterPro" id="IPR001845">
    <property type="entry name" value="HTH_ArsR_DNA-bd_dom"/>
</dbReference>
<dbReference type="EMBL" id="CP035758">
    <property type="protein sequence ID" value="QBD79672.1"/>
    <property type="molecule type" value="Genomic_DNA"/>
</dbReference>
<dbReference type="RefSeq" id="WP_129890738.1">
    <property type="nucleotide sequence ID" value="NZ_CP035758.1"/>
</dbReference>
<dbReference type="NCBIfam" id="NF033788">
    <property type="entry name" value="HTH_metalloreg"/>
    <property type="match status" value="1"/>
</dbReference>
<dbReference type="Gene3D" id="1.10.10.10">
    <property type="entry name" value="Winged helix-like DNA-binding domain superfamily/Winged helix DNA-binding domain"/>
    <property type="match status" value="1"/>
</dbReference>
<sequence>MLTQTRSAPIVLQAKLFRGFSDLSRLSLLSALRTGPLTVSELIEHTGLTQSNTSNHLRCLLDCNLVTCEQQGRYVRYALADPRIAELLALSEELLKEVTHGVSACPRYAAQEEDC</sequence>
<evidence type="ECO:0000313" key="5">
    <source>
        <dbReference type="EMBL" id="QBD79672.1"/>
    </source>
</evidence>
<dbReference type="PROSITE" id="PS50987">
    <property type="entry name" value="HTH_ARSR_2"/>
    <property type="match status" value="1"/>
</dbReference>
<evidence type="ECO:0000259" key="4">
    <source>
        <dbReference type="PROSITE" id="PS50987"/>
    </source>
</evidence>
<reference evidence="5 6" key="1">
    <citation type="submission" date="2019-01" db="EMBL/GenBank/DDBJ databases">
        <title>Ktedonosporobacter rubrisoli SCAWS-G2.</title>
        <authorList>
            <person name="Huang Y."/>
            <person name="Yan B."/>
        </authorList>
    </citation>
    <scope>NUCLEOTIDE SEQUENCE [LARGE SCALE GENOMIC DNA]</scope>
    <source>
        <strain evidence="5 6">SCAWS-G2</strain>
    </source>
</reference>
<organism evidence="5 6">
    <name type="scientific">Ktedonosporobacter rubrisoli</name>
    <dbReference type="NCBI Taxonomy" id="2509675"/>
    <lineage>
        <taxon>Bacteria</taxon>
        <taxon>Bacillati</taxon>
        <taxon>Chloroflexota</taxon>
        <taxon>Ktedonobacteria</taxon>
        <taxon>Ktedonobacterales</taxon>
        <taxon>Ktedonosporobacteraceae</taxon>
        <taxon>Ktedonosporobacter</taxon>
    </lineage>
</organism>
<accession>A0A4P6JWB5</accession>
<dbReference type="GO" id="GO:0003677">
    <property type="term" value="F:DNA binding"/>
    <property type="evidence" value="ECO:0007669"/>
    <property type="project" value="UniProtKB-KW"/>
</dbReference>
<dbReference type="InterPro" id="IPR011991">
    <property type="entry name" value="ArsR-like_HTH"/>
</dbReference>
<keyword evidence="6" id="KW-1185">Reference proteome</keyword>
<keyword evidence="3" id="KW-0804">Transcription</keyword>
<keyword evidence="1" id="KW-0805">Transcription regulation</keyword>
<dbReference type="KEGG" id="kbs:EPA93_28315"/>
<gene>
    <name evidence="5" type="ORF">EPA93_28315</name>
</gene>
<evidence type="ECO:0000256" key="1">
    <source>
        <dbReference type="ARBA" id="ARBA00023015"/>
    </source>
</evidence>
<dbReference type="InterPro" id="IPR036390">
    <property type="entry name" value="WH_DNA-bd_sf"/>
</dbReference>
<dbReference type="OrthoDB" id="9798835at2"/>
<proteinExistence type="predicted"/>
<dbReference type="CDD" id="cd00090">
    <property type="entry name" value="HTH_ARSR"/>
    <property type="match status" value="1"/>
</dbReference>
<protein>
    <submittedName>
        <fullName evidence="5">Transcriptional regulator</fullName>
    </submittedName>
</protein>
<dbReference type="SUPFAM" id="SSF46785">
    <property type="entry name" value="Winged helix' DNA-binding domain"/>
    <property type="match status" value="1"/>
</dbReference>
<dbReference type="SMART" id="SM00418">
    <property type="entry name" value="HTH_ARSR"/>
    <property type="match status" value="1"/>
</dbReference>
<dbReference type="PRINTS" id="PR00778">
    <property type="entry name" value="HTHARSR"/>
</dbReference>
<dbReference type="InterPro" id="IPR036388">
    <property type="entry name" value="WH-like_DNA-bd_sf"/>
</dbReference>
<dbReference type="InterPro" id="IPR051081">
    <property type="entry name" value="HTH_MetalResp_TranReg"/>
</dbReference>